<dbReference type="Gene3D" id="3.40.50.300">
    <property type="entry name" value="P-loop containing nucleotide triphosphate hydrolases"/>
    <property type="match status" value="2"/>
</dbReference>
<keyword evidence="4 6" id="KW-0067">ATP-binding</keyword>
<dbReference type="PANTHER" id="PTHR43790">
    <property type="entry name" value="CARBOHYDRATE TRANSPORT ATP-BINDING PROTEIN MG119-RELATED"/>
    <property type="match status" value="1"/>
</dbReference>
<evidence type="ECO:0000259" key="5">
    <source>
        <dbReference type="PROSITE" id="PS50893"/>
    </source>
</evidence>
<feature type="domain" description="ABC transporter" evidence="5">
    <location>
        <begin position="14"/>
        <end position="250"/>
    </location>
</feature>
<keyword evidence="3" id="KW-0547">Nucleotide-binding</keyword>
<accession>A0ABV9VN10</accession>
<dbReference type="Proteomes" id="UP001595912">
    <property type="component" value="Unassembled WGS sequence"/>
</dbReference>
<dbReference type="GO" id="GO:0005524">
    <property type="term" value="F:ATP binding"/>
    <property type="evidence" value="ECO:0007669"/>
    <property type="project" value="UniProtKB-KW"/>
</dbReference>
<dbReference type="RefSeq" id="WP_380113980.1">
    <property type="nucleotide sequence ID" value="NZ_JBHSIU010000010.1"/>
</dbReference>
<organism evidence="6 7">
    <name type="scientific">Dactylosporangium cerinum</name>
    <dbReference type="NCBI Taxonomy" id="1434730"/>
    <lineage>
        <taxon>Bacteria</taxon>
        <taxon>Bacillati</taxon>
        <taxon>Actinomycetota</taxon>
        <taxon>Actinomycetes</taxon>
        <taxon>Micromonosporales</taxon>
        <taxon>Micromonosporaceae</taxon>
        <taxon>Dactylosporangium</taxon>
    </lineage>
</organism>
<sequence length="513" mass="54129">MPETPAESPTQPLLQLRGIGKSFLGVRVLADVDLDVRAGEVHAVVGENGAGKSTLMKIISGVYTPDGGTVELDGRAVHFRGPRDAQAAGIGIIHQEFNLLPERTVAENVFLGHEPVRRGLVDRKAMHVRTAALLATAGETSFDPGVKVGRLGVAQQQVVEIVKALALDARLLIMDEPTAALADHEVELLYALVRRLQARGIGLLYVSHRLAEVFDLSDRITVLKDGRRVTTLATKDTTGDQLVKHMVGRELAGYFPPRAAPGDLGAVRLAVHSGTNHKLRGVDVRLRAGEILGIGGLQGSGRSALARAIFGADPFTGGTVELDGAPVQLRSPRAAIRAGIAYVTEDRKAEGIVGGQSVLDNALLAGRAVFPSGLFSMGGRADRTANVRELLTAVEVHAAGEDQEIRFLSGGNQQKVVLARWLALGPKILLFDEPTRGIDVGAKSAIHDLVRKLARDGAAVLMISSELPELLGMSDRIVVMRDGAVAGELPAGASEEDVVGLATGAVTVEEVKA</sequence>
<dbReference type="InterPro" id="IPR050107">
    <property type="entry name" value="ABC_carbohydrate_import_ATPase"/>
</dbReference>
<evidence type="ECO:0000256" key="4">
    <source>
        <dbReference type="ARBA" id="ARBA00022840"/>
    </source>
</evidence>
<evidence type="ECO:0000313" key="6">
    <source>
        <dbReference type="EMBL" id="MFC4997747.1"/>
    </source>
</evidence>
<evidence type="ECO:0000256" key="1">
    <source>
        <dbReference type="ARBA" id="ARBA00022448"/>
    </source>
</evidence>
<keyword evidence="7" id="KW-1185">Reference proteome</keyword>
<dbReference type="InterPro" id="IPR027417">
    <property type="entry name" value="P-loop_NTPase"/>
</dbReference>
<dbReference type="PROSITE" id="PS00211">
    <property type="entry name" value="ABC_TRANSPORTER_1"/>
    <property type="match status" value="1"/>
</dbReference>
<dbReference type="InterPro" id="IPR017871">
    <property type="entry name" value="ABC_transporter-like_CS"/>
</dbReference>
<dbReference type="CDD" id="cd03216">
    <property type="entry name" value="ABC_Carb_Monos_I"/>
    <property type="match status" value="1"/>
</dbReference>
<proteinExistence type="predicted"/>
<gene>
    <name evidence="6" type="ORF">ACFPIJ_07900</name>
</gene>
<keyword evidence="1" id="KW-0813">Transport</keyword>
<protein>
    <submittedName>
        <fullName evidence="6">Sugar ABC transporter ATP-binding protein</fullName>
    </submittedName>
</protein>
<reference evidence="7" key="1">
    <citation type="journal article" date="2019" name="Int. J. Syst. Evol. Microbiol.">
        <title>The Global Catalogue of Microorganisms (GCM) 10K type strain sequencing project: providing services to taxonomists for standard genome sequencing and annotation.</title>
        <authorList>
            <consortium name="The Broad Institute Genomics Platform"/>
            <consortium name="The Broad Institute Genome Sequencing Center for Infectious Disease"/>
            <person name="Wu L."/>
            <person name="Ma J."/>
        </authorList>
    </citation>
    <scope>NUCLEOTIDE SEQUENCE [LARGE SCALE GENOMIC DNA]</scope>
    <source>
        <strain evidence="7">CGMCC 4.7152</strain>
    </source>
</reference>
<comment type="caution">
    <text evidence="6">The sequence shown here is derived from an EMBL/GenBank/DDBJ whole genome shotgun (WGS) entry which is preliminary data.</text>
</comment>
<evidence type="ECO:0000256" key="3">
    <source>
        <dbReference type="ARBA" id="ARBA00022741"/>
    </source>
</evidence>
<dbReference type="PROSITE" id="PS50893">
    <property type="entry name" value="ABC_TRANSPORTER_2"/>
    <property type="match status" value="2"/>
</dbReference>
<name>A0ABV9VN10_9ACTN</name>
<dbReference type="PANTHER" id="PTHR43790:SF9">
    <property type="entry name" value="GALACTOFURANOSE TRANSPORTER ATP-BINDING PROTEIN YTFR"/>
    <property type="match status" value="1"/>
</dbReference>
<dbReference type="EMBL" id="JBHSIU010000010">
    <property type="protein sequence ID" value="MFC4997747.1"/>
    <property type="molecule type" value="Genomic_DNA"/>
</dbReference>
<dbReference type="Pfam" id="PF00005">
    <property type="entry name" value="ABC_tran"/>
    <property type="match status" value="2"/>
</dbReference>
<dbReference type="SMART" id="SM00382">
    <property type="entry name" value="AAA"/>
    <property type="match status" value="2"/>
</dbReference>
<evidence type="ECO:0000313" key="7">
    <source>
        <dbReference type="Proteomes" id="UP001595912"/>
    </source>
</evidence>
<keyword evidence="2" id="KW-0677">Repeat</keyword>
<dbReference type="InterPro" id="IPR003439">
    <property type="entry name" value="ABC_transporter-like_ATP-bd"/>
</dbReference>
<dbReference type="SUPFAM" id="SSF52540">
    <property type="entry name" value="P-loop containing nucleoside triphosphate hydrolases"/>
    <property type="match status" value="2"/>
</dbReference>
<dbReference type="InterPro" id="IPR003593">
    <property type="entry name" value="AAA+_ATPase"/>
</dbReference>
<dbReference type="CDD" id="cd03215">
    <property type="entry name" value="ABC_Carb_Monos_II"/>
    <property type="match status" value="1"/>
</dbReference>
<feature type="domain" description="ABC transporter" evidence="5">
    <location>
        <begin position="264"/>
        <end position="507"/>
    </location>
</feature>
<evidence type="ECO:0000256" key="2">
    <source>
        <dbReference type="ARBA" id="ARBA00022737"/>
    </source>
</evidence>